<feature type="compositionally biased region" description="Polar residues" evidence="1">
    <location>
        <begin position="600"/>
        <end position="616"/>
    </location>
</feature>
<sequence>MDSGLDGTSDSLTTLCERLRSEKLLTTSEISTLQNLNIELDGEISDLSKLTWRCEQEQLILRRLINSHASVGPENCCSLLANLDTVSFLEAYRRCGHHTSGICDILNILLKTPSAVAEFLYHSEKLNYSSEDLTRSIFNVLYGSGIFPSDEKRVLNVLAHLIKLQLISSSTDLRKILRKGTNAFSRLYSLLGEQLLSAKVFLTAAFHEPIMSLLAQDELYLDIEPNKSPLRFPIEERRKRFGGDETSAGYQEKLGSYRIMIVGRITKIVNKFVVSLQQSMSCFPPSLAWLVRKLYTTLLEKQIPESEARLICTDLVVTCFICPAITNPETIGVISDTPIGNIARFNLMQVGQILQILALLPYENPPNYFKDFLTTVDQTAMPNIIKTILNTDTLSLESMFPNVLSDDNGKELYKRQTCIGSLDEINTILAYLRSSAIDSISNSETKKIIKDSMAKMPQEFVSKSPQGKSPLNNSTITNGGTPIARPSSSSSTTRLRNFADRVQNAASRSHQRLMHSSPSRTNFSTPSSEGNGVAATPEMNNDDTATSMLDGADMEVLVFPLENDLSPLGLETEEKFMTTFHHHRKQNLSNKGAEKKTRFVATTTESVVSDRTNTDAASYDDDDDENDDGDGVSSL</sequence>
<reference evidence="4" key="1">
    <citation type="submission" date="2022-11" db="UniProtKB">
        <authorList>
            <consortium name="WormBaseParasite"/>
        </authorList>
    </citation>
    <scope>IDENTIFICATION</scope>
</reference>
<keyword evidence="3" id="KW-1185">Reference proteome</keyword>
<evidence type="ECO:0000256" key="1">
    <source>
        <dbReference type="SAM" id="MobiDB-lite"/>
    </source>
</evidence>
<dbReference type="Proteomes" id="UP000887577">
    <property type="component" value="Unplaced"/>
</dbReference>
<dbReference type="Pfam" id="PF00616">
    <property type="entry name" value="RasGAP"/>
    <property type="match status" value="1"/>
</dbReference>
<evidence type="ECO:0000313" key="3">
    <source>
        <dbReference type="Proteomes" id="UP000887577"/>
    </source>
</evidence>
<feature type="domain" description="Ras-GAP" evidence="2">
    <location>
        <begin position="150"/>
        <end position="359"/>
    </location>
</feature>
<feature type="region of interest" description="Disordered" evidence="1">
    <location>
        <begin position="459"/>
        <end position="539"/>
    </location>
</feature>
<dbReference type="InterPro" id="IPR001936">
    <property type="entry name" value="RasGAP_dom"/>
</dbReference>
<dbReference type="WBParaSite" id="PSU_v2.g20386.t1">
    <property type="protein sequence ID" value="PSU_v2.g20386.t1"/>
    <property type="gene ID" value="PSU_v2.g20386"/>
</dbReference>
<accession>A0A914YLG0</accession>
<dbReference type="SUPFAM" id="SSF48350">
    <property type="entry name" value="GTPase activation domain, GAP"/>
    <property type="match status" value="1"/>
</dbReference>
<feature type="compositionally biased region" description="Acidic residues" evidence="1">
    <location>
        <begin position="618"/>
        <end position="635"/>
    </location>
</feature>
<dbReference type="InterPro" id="IPR008936">
    <property type="entry name" value="Rho_GTPase_activation_prot"/>
</dbReference>
<dbReference type="PROSITE" id="PS50018">
    <property type="entry name" value="RAS_GTPASE_ACTIV_2"/>
    <property type="match status" value="1"/>
</dbReference>
<name>A0A914YLG0_9BILA</name>
<feature type="region of interest" description="Disordered" evidence="1">
    <location>
        <begin position="583"/>
        <end position="635"/>
    </location>
</feature>
<feature type="compositionally biased region" description="Polar residues" evidence="1">
    <location>
        <begin position="504"/>
        <end position="530"/>
    </location>
</feature>
<organism evidence="3 4">
    <name type="scientific">Panagrolaimus superbus</name>
    <dbReference type="NCBI Taxonomy" id="310955"/>
    <lineage>
        <taxon>Eukaryota</taxon>
        <taxon>Metazoa</taxon>
        <taxon>Ecdysozoa</taxon>
        <taxon>Nematoda</taxon>
        <taxon>Chromadorea</taxon>
        <taxon>Rhabditida</taxon>
        <taxon>Tylenchina</taxon>
        <taxon>Panagrolaimomorpha</taxon>
        <taxon>Panagrolaimoidea</taxon>
        <taxon>Panagrolaimidae</taxon>
        <taxon>Panagrolaimus</taxon>
    </lineage>
</organism>
<evidence type="ECO:0000313" key="4">
    <source>
        <dbReference type="WBParaSite" id="PSU_v2.g20386.t1"/>
    </source>
</evidence>
<dbReference type="Gene3D" id="1.10.506.10">
    <property type="entry name" value="GTPase Activation - p120gap, domain 1"/>
    <property type="match status" value="1"/>
</dbReference>
<feature type="compositionally biased region" description="Polar residues" evidence="1">
    <location>
        <begin position="461"/>
        <end position="480"/>
    </location>
</feature>
<proteinExistence type="predicted"/>
<protein>
    <submittedName>
        <fullName evidence="4">Ras-GAP domain-containing protein</fullName>
    </submittedName>
</protein>
<evidence type="ECO:0000259" key="2">
    <source>
        <dbReference type="PROSITE" id="PS50018"/>
    </source>
</evidence>
<dbReference type="AlphaFoldDB" id="A0A914YLG0"/>